<evidence type="ECO:0000256" key="2">
    <source>
        <dbReference type="SAM" id="MobiDB-lite"/>
    </source>
</evidence>
<dbReference type="Proteomes" id="UP001224392">
    <property type="component" value="Unassembled WGS sequence"/>
</dbReference>
<keyword evidence="5" id="KW-1185">Reference proteome</keyword>
<sequence>MTQYVVCAMYKFVRLDNFEALREPLLATMEQHNICGTLLLAEEGINGTVAGAREGIDGLLSWLQQQPNLADIDYKESFTDQRPFKRCKVKFKREIVTMGIEGIDPKRVVGTYVKPEDWNALISDPEVLLVDTRNDYEVQVGTFKHAVNPKTDTFREFPDYVKKNLDPAKHKKVAMFCTGGIRCEKSTAYLKEQGFDEVYHLQGGILKYLEEVPKEETLWEGECFVFDDRVTVDHDLRRGHYDQCNACRLPITEEDKASEKYLQGVSCPRCFDKYSDADRARFMEREKQIQLARLRGEIHIGDAAREAANQRRQAKETHRREQQELSRKRQAEK</sequence>
<dbReference type="Pfam" id="PF00581">
    <property type="entry name" value="Rhodanese"/>
    <property type="match status" value="1"/>
</dbReference>
<dbReference type="PROSITE" id="PS50206">
    <property type="entry name" value="RHODANESE_3"/>
    <property type="match status" value="1"/>
</dbReference>
<dbReference type="InterPro" id="IPR040503">
    <property type="entry name" value="TRHO_N"/>
</dbReference>
<dbReference type="PANTHER" id="PTHR43268:SF3">
    <property type="entry name" value="RHODANESE-LIKE DOMAIN-CONTAINING PROTEIN 7-RELATED"/>
    <property type="match status" value="1"/>
</dbReference>
<dbReference type="RefSeq" id="WP_285763554.1">
    <property type="nucleotide sequence ID" value="NZ_BSYJ01000002.1"/>
</dbReference>
<dbReference type="InterPro" id="IPR020936">
    <property type="entry name" value="TrhO"/>
</dbReference>
<dbReference type="InterPro" id="IPR001763">
    <property type="entry name" value="Rhodanese-like_dom"/>
</dbReference>
<feature type="domain" description="Rhodanese" evidence="3">
    <location>
        <begin position="123"/>
        <end position="217"/>
    </location>
</feature>
<keyword evidence="1" id="KW-0560">Oxidoreductase</keyword>
<evidence type="ECO:0000256" key="1">
    <source>
        <dbReference type="HAMAP-Rule" id="MF_00469"/>
    </source>
</evidence>
<protein>
    <recommendedName>
        <fullName evidence="1">tRNA uridine(34) hydroxylase</fullName>
        <ecNumber evidence="1">1.14.-.-</ecNumber>
    </recommendedName>
    <alternativeName>
        <fullName evidence="1">tRNA hydroxylation protein O</fullName>
    </alternativeName>
</protein>
<feature type="region of interest" description="Disordered" evidence="2">
    <location>
        <begin position="302"/>
        <end position="333"/>
    </location>
</feature>
<comment type="caution">
    <text evidence="4">The sequence shown here is derived from an EMBL/GenBank/DDBJ whole genome shotgun (WGS) entry which is preliminary data.</text>
</comment>
<dbReference type="NCBIfam" id="NF001136">
    <property type="entry name" value="PRK00142.1-4"/>
    <property type="match status" value="1"/>
</dbReference>
<organism evidence="4 5">
    <name type="scientific">Biformimicrobium ophioploci</name>
    <dbReference type="NCBI Taxonomy" id="3036711"/>
    <lineage>
        <taxon>Bacteria</taxon>
        <taxon>Pseudomonadati</taxon>
        <taxon>Pseudomonadota</taxon>
        <taxon>Gammaproteobacteria</taxon>
        <taxon>Cellvibrionales</taxon>
        <taxon>Microbulbiferaceae</taxon>
        <taxon>Biformimicrobium</taxon>
    </lineage>
</organism>
<evidence type="ECO:0000313" key="4">
    <source>
        <dbReference type="EMBL" id="GMG86931.1"/>
    </source>
</evidence>
<dbReference type="HAMAP" id="MF_00469">
    <property type="entry name" value="TrhO"/>
    <property type="match status" value="1"/>
</dbReference>
<name>A0ABQ6LXY6_9GAMM</name>
<comment type="function">
    <text evidence="1">Catalyzes oxygen-dependent 5-hydroxyuridine (ho5U) modification at position 34 in tRNAs.</text>
</comment>
<evidence type="ECO:0000259" key="3">
    <source>
        <dbReference type="PROSITE" id="PS50206"/>
    </source>
</evidence>
<evidence type="ECO:0000313" key="5">
    <source>
        <dbReference type="Proteomes" id="UP001224392"/>
    </source>
</evidence>
<comment type="catalytic activity">
    <reaction evidence="1">
        <text>uridine(34) in tRNA + AH2 + O2 = 5-hydroxyuridine(34) in tRNA + A + H2O</text>
        <dbReference type="Rhea" id="RHEA:64224"/>
        <dbReference type="Rhea" id="RHEA-COMP:11727"/>
        <dbReference type="Rhea" id="RHEA-COMP:13381"/>
        <dbReference type="ChEBI" id="CHEBI:13193"/>
        <dbReference type="ChEBI" id="CHEBI:15377"/>
        <dbReference type="ChEBI" id="CHEBI:15379"/>
        <dbReference type="ChEBI" id="CHEBI:17499"/>
        <dbReference type="ChEBI" id="CHEBI:65315"/>
        <dbReference type="ChEBI" id="CHEBI:136877"/>
    </reaction>
</comment>
<proteinExistence type="inferred from homology"/>
<dbReference type="InterPro" id="IPR036873">
    <property type="entry name" value="Rhodanese-like_dom_sf"/>
</dbReference>
<keyword evidence="1" id="KW-0819">tRNA processing</keyword>
<comment type="similarity">
    <text evidence="1">Belongs to the TrhO family.</text>
</comment>
<gene>
    <name evidence="1" type="primary">trhO</name>
    <name evidence="4" type="ORF">MNKW57_12520</name>
</gene>
<reference evidence="4 5" key="1">
    <citation type="submission" date="2023-04" db="EMBL/GenBank/DDBJ databases">
        <title>Marinobulbifer ophiurae gen. nov., sp. Nov., isolate from tissue of brittle star Ophioplocus japonicus.</title>
        <authorList>
            <person name="Kawano K."/>
            <person name="Sawayama S."/>
            <person name="Nakagawa S."/>
        </authorList>
    </citation>
    <scope>NUCLEOTIDE SEQUENCE [LARGE SCALE GENOMIC DNA]</scope>
    <source>
        <strain evidence="4 5">NKW57</strain>
    </source>
</reference>
<dbReference type="Pfam" id="PF17773">
    <property type="entry name" value="UPF0176_N"/>
    <property type="match status" value="1"/>
</dbReference>
<dbReference type="SMART" id="SM00450">
    <property type="entry name" value="RHOD"/>
    <property type="match status" value="1"/>
</dbReference>
<dbReference type="Gene3D" id="3.30.70.100">
    <property type="match status" value="1"/>
</dbReference>
<dbReference type="CDD" id="cd01518">
    <property type="entry name" value="RHOD_YceA"/>
    <property type="match status" value="1"/>
</dbReference>
<dbReference type="PANTHER" id="PTHR43268">
    <property type="entry name" value="THIOSULFATE SULFURTRANSFERASE/RHODANESE-LIKE DOMAIN-CONTAINING PROTEIN 2"/>
    <property type="match status" value="1"/>
</dbReference>
<dbReference type="EC" id="1.14.-.-" evidence="1"/>
<dbReference type="Gene3D" id="3.40.250.10">
    <property type="entry name" value="Rhodanese-like domain"/>
    <property type="match status" value="1"/>
</dbReference>
<accession>A0ABQ6LXY6</accession>
<dbReference type="SUPFAM" id="SSF52821">
    <property type="entry name" value="Rhodanese/Cell cycle control phosphatase"/>
    <property type="match status" value="1"/>
</dbReference>
<dbReference type="EMBL" id="BSYJ01000002">
    <property type="protein sequence ID" value="GMG86931.1"/>
    <property type="molecule type" value="Genomic_DNA"/>
</dbReference>